<dbReference type="InterPro" id="IPR029044">
    <property type="entry name" value="Nucleotide-diphossugar_trans"/>
</dbReference>
<evidence type="ECO:0000256" key="3">
    <source>
        <dbReference type="ARBA" id="ARBA00022679"/>
    </source>
</evidence>
<gene>
    <name evidence="5" type="ORF">COU29_03620</name>
</gene>
<dbReference type="FunFam" id="3.90.550.10:FF:000122">
    <property type="entry name" value="Dolichol-phosphate mannosyltransferase subunit 1"/>
    <property type="match status" value="1"/>
</dbReference>
<dbReference type="InterPro" id="IPR039528">
    <property type="entry name" value="DPM1-like"/>
</dbReference>
<evidence type="ECO:0000256" key="1">
    <source>
        <dbReference type="ARBA" id="ARBA00006739"/>
    </source>
</evidence>
<dbReference type="SUPFAM" id="SSF53448">
    <property type="entry name" value="Nucleotide-diphospho-sugar transferases"/>
    <property type="match status" value="1"/>
</dbReference>
<dbReference type="Proteomes" id="UP000231426">
    <property type="component" value="Unassembled WGS sequence"/>
</dbReference>
<reference evidence="6" key="1">
    <citation type="submission" date="2017-09" db="EMBL/GenBank/DDBJ databases">
        <title>Depth-based differentiation of microbial function through sediment-hosted aquifers and enrichment of novel symbionts in the deep terrestrial subsurface.</title>
        <authorList>
            <person name="Probst A.J."/>
            <person name="Ladd B."/>
            <person name="Jarett J.K."/>
            <person name="Geller-Mcgrath D.E."/>
            <person name="Sieber C.M.K."/>
            <person name="Emerson J.B."/>
            <person name="Anantharaman K."/>
            <person name="Thomas B.C."/>
            <person name="Malmstrom R."/>
            <person name="Stieglmeier M."/>
            <person name="Klingl A."/>
            <person name="Woyke T."/>
            <person name="Ryan C.M."/>
            <person name="Banfield J.F."/>
        </authorList>
    </citation>
    <scope>NUCLEOTIDE SEQUENCE [LARGE SCALE GENOMIC DNA]</scope>
</reference>
<dbReference type="PANTHER" id="PTHR43398">
    <property type="entry name" value="DOLICHOL-PHOSPHATE MANNOSYLTRANSFERASE SUBUNIT 1"/>
    <property type="match status" value="1"/>
</dbReference>
<dbReference type="EMBL" id="PFBV01000005">
    <property type="protein sequence ID" value="PIT88076.1"/>
    <property type="molecule type" value="Genomic_DNA"/>
</dbReference>
<dbReference type="GO" id="GO:0004582">
    <property type="term" value="F:dolichyl-phosphate beta-D-mannosyltransferase activity"/>
    <property type="evidence" value="ECO:0007669"/>
    <property type="project" value="InterPro"/>
</dbReference>
<name>A0A2M6W5M7_9BACT</name>
<comment type="similarity">
    <text evidence="1">Belongs to the glycosyltransferase 2 family.</text>
</comment>
<keyword evidence="2 5" id="KW-0328">Glycosyltransferase</keyword>
<evidence type="ECO:0000313" key="5">
    <source>
        <dbReference type="EMBL" id="PIT88076.1"/>
    </source>
</evidence>
<comment type="caution">
    <text evidence="5">The sequence shown here is derived from an EMBL/GenBank/DDBJ whole genome shotgun (WGS) entry which is preliminary data.</text>
</comment>
<feature type="domain" description="Glycosyltransferase 2-like" evidence="4">
    <location>
        <begin position="5"/>
        <end position="170"/>
    </location>
</feature>
<protein>
    <submittedName>
        <fullName evidence="5">Dolichyl-phosphate beta-D-mannosyltransferase</fullName>
    </submittedName>
</protein>
<accession>A0A2M6W5M7</accession>
<dbReference type="Gene3D" id="3.90.550.10">
    <property type="entry name" value="Spore Coat Polysaccharide Biosynthesis Protein SpsA, Chain A"/>
    <property type="match status" value="1"/>
</dbReference>
<keyword evidence="3 5" id="KW-0808">Transferase</keyword>
<evidence type="ECO:0000256" key="2">
    <source>
        <dbReference type="ARBA" id="ARBA00022676"/>
    </source>
</evidence>
<dbReference type="PANTHER" id="PTHR43398:SF1">
    <property type="entry name" value="DOLICHOL-PHOSPHATE MANNOSYLTRANSFERASE SUBUNIT 1"/>
    <property type="match status" value="1"/>
</dbReference>
<dbReference type="GO" id="GO:0009247">
    <property type="term" value="P:glycolipid biosynthetic process"/>
    <property type="evidence" value="ECO:0007669"/>
    <property type="project" value="TreeGrafter"/>
</dbReference>
<organism evidence="5 6">
    <name type="scientific">Candidatus Magasanikbacteria bacterium CG10_big_fil_rev_8_21_14_0_10_36_32</name>
    <dbReference type="NCBI Taxonomy" id="1974646"/>
    <lineage>
        <taxon>Bacteria</taxon>
        <taxon>Candidatus Magasanikiibacteriota</taxon>
    </lineage>
</organism>
<dbReference type="GO" id="GO:0016020">
    <property type="term" value="C:membrane"/>
    <property type="evidence" value="ECO:0007669"/>
    <property type="project" value="GOC"/>
</dbReference>
<dbReference type="AlphaFoldDB" id="A0A2M6W5M7"/>
<evidence type="ECO:0000313" key="6">
    <source>
        <dbReference type="Proteomes" id="UP000231426"/>
    </source>
</evidence>
<evidence type="ECO:0000259" key="4">
    <source>
        <dbReference type="Pfam" id="PF00535"/>
    </source>
</evidence>
<proteinExistence type="inferred from homology"/>
<dbReference type="InterPro" id="IPR001173">
    <property type="entry name" value="Glyco_trans_2-like"/>
</dbReference>
<dbReference type="Pfam" id="PF00535">
    <property type="entry name" value="Glycos_transf_2"/>
    <property type="match status" value="1"/>
</dbReference>
<dbReference type="CDD" id="cd06442">
    <property type="entry name" value="DPM1_like"/>
    <property type="match status" value="1"/>
</dbReference>
<sequence length="235" mass="26770">MKTIIIIPTYNEKNNVESLVEQIFSLNISGLEILFIDDNSPDGTADTIKKMQIKHPIHLIQRPKKLGIGSAYLIGFQKAFEMDADYIIEMDADLSHNPKDIPLLITTCANGADLTIGSRKIAGGKIEGWNLKRKLMSNGAMFFARLILNLKTKDVTAGFRCFKKSTLEKIDLKKIKSNGYAFQEEILFKVERTGNKVVEVPVNFPNRKHDQSKLNKKDIIEFFIVMLKLKFQQFF</sequence>